<feature type="region of interest" description="Disordered" evidence="4">
    <location>
        <begin position="138"/>
        <end position="178"/>
    </location>
</feature>
<dbReference type="Pfam" id="PF12802">
    <property type="entry name" value="MarR_2"/>
    <property type="match status" value="1"/>
</dbReference>
<evidence type="ECO:0000256" key="2">
    <source>
        <dbReference type="ARBA" id="ARBA00023125"/>
    </source>
</evidence>
<organism evidence="6 7">
    <name type="scientific">Mycobacterium kansasii</name>
    <dbReference type="NCBI Taxonomy" id="1768"/>
    <lineage>
        <taxon>Bacteria</taxon>
        <taxon>Bacillati</taxon>
        <taxon>Actinomycetota</taxon>
        <taxon>Actinomycetes</taxon>
        <taxon>Mycobacteriales</taxon>
        <taxon>Mycobacteriaceae</taxon>
        <taxon>Mycobacterium</taxon>
    </lineage>
</organism>
<dbReference type="Proteomes" id="UP000188532">
    <property type="component" value="Unassembled WGS sequence"/>
</dbReference>
<dbReference type="InterPro" id="IPR036390">
    <property type="entry name" value="WH_DNA-bd_sf"/>
</dbReference>
<evidence type="ECO:0000259" key="5">
    <source>
        <dbReference type="PROSITE" id="PS50995"/>
    </source>
</evidence>
<dbReference type="GO" id="GO:0003677">
    <property type="term" value="F:DNA binding"/>
    <property type="evidence" value="ECO:0007669"/>
    <property type="project" value="UniProtKB-KW"/>
</dbReference>
<gene>
    <name evidence="6" type="ORF">BZL29_4405</name>
</gene>
<accession>A0A1V3X6N7</accession>
<evidence type="ECO:0000256" key="3">
    <source>
        <dbReference type="ARBA" id="ARBA00023163"/>
    </source>
</evidence>
<evidence type="ECO:0000313" key="6">
    <source>
        <dbReference type="EMBL" id="OOK74810.1"/>
    </source>
</evidence>
<evidence type="ECO:0000313" key="7">
    <source>
        <dbReference type="Proteomes" id="UP000188532"/>
    </source>
</evidence>
<reference evidence="6 7" key="1">
    <citation type="submission" date="2017-02" db="EMBL/GenBank/DDBJ databases">
        <title>Complete genome sequences of Mycobacterium kansasii strains isolated from rhesus macaques.</title>
        <authorList>
            <person name="Panda A."/>
            <person name="Nagaraj S."/>
            <person name="Zhao X."/>
            <person name="Tettelin H."/>
            <person name="Detolla L.J."/>
        </authorList>
    </citation>
    <scope>NUCLEOTIDE SEQUENCE [LARGE SCALE GENOMIC DNA]</scope>
    <source>
        <strain evidence="6 7">11-3469</strain>
    </source>
</reference>
<dbReference type="PRINTS" id="PR00598">
    <property type="entry name" value="HTHMARR"/>
</dbReference>
<dbReference type="SMART" id="SM00347">
    <property type="entry name" value="HTH_MARR"/>
    <property type="match status" value="1"/>
</dbReference>
<protein>
    <submittedName>
        <fullName evidence="6">MarR family protein</fullName>
    </submittedName>
</protein>
<dbReference type="PANTHER" id="PTHR42756">
    <property type="entry name" value="TRANSCRIPTIONAL REGULATOR, MARR"/>
    <property type="match status" value="1"/>
</dbReference>
<dbReference type="STRING" id="1768.B1T50_10580"/>
<evidence type="ECO:0000256" key="4">
    <source>
        <dbReference type="SAM" id="MobiDB-lite"/>
    </source>
</evidence>
<evidence type="ECO:0000256" key="1">
    <source>
        <dbReference type="ARBA" id="ARBA00023015"/>
    </source>
</evidence>
<keyword evidence="2" id="KW-0238">DNA-binding</keyword>
<dbReference type="EMBL" id="MVBN01000004">
    <property type="protein sequence ID" value="OOK74810.1"/>
    <property type="molecule type" value="Genomic_DNA"/>
</dbReference>
<proteinExistence type="predicted"/>
<dbReference type="AlphaFoldDB" id="A0A1V3X6N7"/>
<keyword evidence="3" id="KW-0804">Transcription</keyword>
<keyword evidence="1" id="KW-0805">Transcription regulation</keyword>
<comment type="caution">
    <text evidence="6">The sequence shown here is derived from an EMBL/GenBank/DDBJ whole genome shotgun (WGS) entry which is preliminary data.</text>
</comment>
<dbReference type="PROSITE" id="PS50995">
    <property type="entry name" value="HTH_MARR_2"/>
    <property type="match status" value="1"/>
</dbReference>
<dbReference type="Gene3D" id="1.10.10.10">
    <property type="entry name" value="Winged helix-like DNA-binding domain superfamily/Winged helix DNA-binding domain"/>
    <property type="match status" value="1"/>
</dbReference>
<name>A0A1V3X6N7_MYCKA</name>
<dbReference type="InterPro" id="IPR000835">
    <property type="entry name" value="HTH_MarR-typ"/>
</dbReference>
<sequence length="274" mass="29446">MMTAHSDRVGRYYARQNDLSHGDFHALLHLMVAETAGTPLTPAQLSQRLDVSAAAITYLADRMIDAGHVRREPDVEDRRRSLLRLQDGSMELAHEFFRPLGEHLRASLAELPDRDLRSAHKVFTAMIAGMSAFESELYPPPGSAARTEESAKAAPGRRRKPSPKPATAEPGRLPGRDHADGAQRIEIRCATAVQADAKLLDEPLQPIFDGVRGLNRGASSGRASATTSAPRAIALAASIPVRIPPEPTSGIVGSAWRTSTIAWAVGMPQSAKSG</sequence>
<dbReference type="GO" id="GO:0003700">
    <property type="term" value="F:DNA-binding transcription factor activity"/>
    <property type="evidence" value="ECO:0007669"/>
    <property type="project" value="InterPro"/>
</dbReference>
<dbReference type="PANTHER" id="PTHR42756:SF1">
    <property type="entry name" value="TRANSCRIPTIONAL REPRESSOR OF EMRAB OPERON"/>
    <property type="match status" value="1"/>
</dbReference>
<dbReference type="SUPFAM" id="SSF46785">
    <property type="entry name" value="Winged helix' DNA-binding domain"/>
    <property type="match status" value="1"/>
</dbReference>
<feature type="domain" description="HTH marR-type" evidence="5">
    <location>
        <begin position="1"/>
        <end position="128"/>
    </location>
</feature>
<dbReference type="InterPro" id="IPR036388">
    <property type="entry name" value="WH-like_DNA-bd_sf"/>
</dbReference>